<evidence type="ECO:0000256" key="4">
    <source>
        <dbReference type="ARBA" id="ARBA00023163"/>
    </source>
</evidence>
<sequence length="291" mass="32741">MDSALVKYRAFLTAANMGSFTRAGEALGYSQSGISRMIADLEREWGVKLLERDRGGVRLTSEGHELAPAVQAVCDEHGRLQARIDAMSGLETGLIRIGTVTSVATHWLPNIIKHFRADYPNIDYEITTRSYSEVEHMIAEGKVDCGFVRLPTWPAFDTIYLGRDELKVVMSTDHPMATADRFPIRALSAYPFMTIDRQGDSDIAAMIEKYDIRIQSSMTTWDDYAVFAMVEKGLGISVQPALILQRLPFNIVAKSFDEPQYRELALAMRNRETVPLATKRFIDYLGYRNGD</sequence>
<dbReference type="Pfam" id="PF03466">
    <property type="entry name" value="LysR_substrate"/>
    <property type="match status" value="1"/>
</dbReference>
<dbReference type="PRINTS" id="PR00039">
    <property type="entry name" value="HTHLYSR"/>
</dbReference>
<dbReference type="Pfam" id="PF00126">
    <property type="entry name" value="HTH_1"/>
    <property type="match status" value="1"/>
</dbReference>
<keyword evidence="4" id="KW-0804">Transcription</keyword>
<evidence type="ECO:0000259" key="5">
    <source>
        <dbReference type="PROSITE" id="PS50931"/>
    </source>
</evidence>
<dbReference type="InterPro" id="IPR050950">
    <property type="entry name" value="HTH-type_LysR_regulators"/>
</dbReference>
<proteinExistence type="inferred from homology"/>
<dbReference type="Gene3D" id="1.10.10.10">
    <property type="entry name" value="Winged helix-like DNA-binding domain superfamily/Winged helix DNA-binding domain"/>
    <property type="match status" value="1"/>
</dbReference>
<evidence type="ECO:0000256" key="3">
    <source>
        <dbReference type="ARBA" id="ARBA00023125"/>
    </source>
</evidence>
<accession>W0FKI8</accession>
<keyword evidence="3" id="KW-0238">DNA-binding</keyword>
<evidence type="ECO:0000256" key="2">
    <source>
        <dbReference type="ARBA" id="ARBA00023015"/>
    </source>
</evidence>
<dbReference type="InterPro" id="IPR000847">
    <property type="entry name" value="LysR_HTH_N"/>
</dbReference>
<evidence type="ECO:0000313" key="6">
    <source>
        <dbReference type="EMBL" id="AHF23964.1"/>
    </source>
</evidence>
<dbReference type="SUPFAM" id="SSF46785">
    <property type="entry name" value="Winged helix' DNA-binding domain"/>
    <property type="match status" value="1"/>
</dbReference>
<dbReference type="PROSITE" id="PS50931">
    <property type="entry name" value="HTH_LYSR"/>
    <property type="match status" value="1"/>
</dbReference>
<dbReference type="GO" id="GO:0003700">
    <property type="term" value="F:DNA-binding transcription factor activity"/>
    <property type="evidence" value="ECO:0007669"/>
    <property type="project" value="InterPro"/>
</dbReference>
<dbReference type="CDD" id="cd05466">
    <property type="entry name" value="PBP2_LTTR_substrate"/>
    <property type="match status" value="1"/>
</dbReference>
<dbReference type="SUPFAM" id="SSF53850">
    <property type="entry name" value="Periplasmic binding protein-like II"/>
    <property type="match status" value="1"/>
</dbReference>
<name>W0FKI8_9BACT</name>
<evidence type="ECO:0000256" key="1">
    <source>
        <dbReference type="ARBA" id="ARBA00009437"/>
    </source>
</evidence>
<organism evidence="6">
    <name type="scientific">uncultured bacterium Contig19</name>
    <dbReference type="NCBI Taxonomy" id="1393523"/>
    <lineage>
        <taxon>Bacteria</taxon>
        <taxon>environmental samples</taxon>
    </lineage>
</organism>
<dbReference type="InterPro" id="IPR036388">
    <property type="entry name" value="WH-like_DNA-bd_sf"/>
</dbReference>
<dbReference type="GO" id="GO:0003677">
    <property type="term" value="F:DNA binding"/>
    <property type="evidence" value="ECO:0007669"/>
    <property type="project" value="UniProtKB-KW"/>
</dbReference>
<dbReference type="EMBL" id="KC246780">
    <property type="protein sequence ID" value="AHF23964.1"/>
    <property type="molecule type" value="Genomic_DNA"/>
</dbReference>
<dbReference type="PANTHER" id="PTHR30419:SF24">
    <property type="entry name" value="HTH-TYPE TRANSCRIPTIONAL REGULATOR CZCR"/>
    <property type="match status" value="1"/>
</dbReference>
<comment type="similarity">
    <text evidence="1">Belongs to the LysR transcriptional regulatory family.</text>
</comment>
<reference evidence="6" key="1">
    <citation type="journal article" date="2013" name="PLoS ONE">
        <title>Metagenomic insights into the carbohydrate-active enzymes carried by the microorganisms adhering to solid digesta in the rumen of cows.</title>
        <authorList>
            <person name="Wang L."/>
            <person name="Hatem A."/>
            <person name="Catalyurek U.V."/>
            <person name="Morrison M."/>
            <person name="Yu Z."/>
        </authorList>
    </citation>
    <scope>NUCLEOTIDE SEQUENCE</scope>
</reference>
<dbReference type="PANTHER" id="PTHR30419">
    <property type="entry name" value="HTH-TYPE TRANSCRIPTIONAL REGULATOR YBHD"/>
    <property type="match status" value="1"/>
</dbReference>
<dbReference type="Gene3D" id="3.40.190.290">
    <property type="match status" value="1"/>
</dbReference>
<dbReference type="InterPro" id="IPR005119">
    <property type="entry name" value="LysR_subst-bd"/>
</dbReference>
<keyword evidence="2" id="KW-0805">Transcription regulation</keyword>
<dbReference type="InterPro" id="IPR036390">
    <property type="entry name" value="WH_DNA-bd_sf"/>
</dbReference>
<feature type="domain" description="HTH lysR-type" evidence="5">
    <location>
        <begin position="1"/>
        <end position="60"/>
    </location>
</feature>
<dbReference type="GO" id="GO:0005829">
    <property type="term" value="C:cytosol"/>
    <property type="evidence" value="ECO:0007669"/>
    <property type="project" value="TreeGrafter"/>
</dbReference>
<dbReference type="AlphaFoldDB" id="W0FKI8"/>
<protein>
    <submittedName>
        <fullName evidence="6">Transcriptional regulator, LysR family</fullName>
    </submittedName>
</protein>